<protein>
    <submittedName>
        <fullName evidence="2">VOC family protein</fullName>
    </submittedName>
</protein>
<dbReference type="InterPro" id="IPR029068">
    <property type="entry name" value="Glyas_Bleomycin-R_OHBP_Dase"/>
</dbReference>
<sequence length="209" mass="21840">MTSTAPRHLDHVVVTTPDLPGALRAIEDATGVALEPGGVHPTFGTRNYLATFGGDAYLELLGADPDNTSFTGARPFRVDDATTTSAATWAAHPPSVARALAAARDAGLDLGEPYDGARRTDDGTLLQWRLTPNFVEPSGVVPFLIDWGETVTPARTIGPRLTLASLSATHPDPERIGAVLAAIGVDLEVREGPGRLSLTIEGPAGQMSL</sequence>
<gene>
    <name evidence="2" type="ORF">ACFQQL_05730</name>
</gene>
<dbReference type="InterPro" id="IPR025870">
    <property type="entry name" value="Glyoxalase-like_dom"/>
</dbReference>
<dbReference type="SUPFAM" id="SSF54593">
    <property type="entry name" value="Glyoxalase/Bleomycin resistance protein/Dihydroxybiphenyl dioxygenase"/>
    <property type="match status" value="1"/>
</dbReference>
<name>A0ABW2Q5X5_9MICO</name>
<dbReference type="EMBL" id="JBHTCQ010000001">
    <property type="protein sequence ID" value="MFC7404601.1"/>
    <property type="molecule type" value="Genomic_DNA"/>
</dbReference>
<organism evidence="2 3">
    <name type="scientific">Georgenia alba</name>
    <dbReference type="NCBI Taxonomy" id="2233858"/>
    <lineage>
        <taxon>Bacteria</taxon>
        <taxon>Bacillati</taxon>
        <taxon>Actinomycetota</taxon>
        <taxon>Actinomycetes</taxon>
        <taxon>Micrococcales</taxon>
        <taxon>Bogoriellaceae</taxon>
        <taxon>Georgenia</taxon>
    </lineage>
</organism>
<keyword evidence="3" id="KW-1185">Reference proteome</keyword>
<reference evidence="3" key="1">
    <citation type="journal article" date="2019" name="Int. J. Syst. Evol. Microbiol.">
        <title>The Global Catalogue of Microorganisms (GCM) 10K type strain sequencing project: providing services to taxonomists for standard genome sequencing and annotation.</title>
        <authorList>
            <consortium name="The Broad Institute Genomics Platform"/>
            <consortium name="The Broad Institute Genome Sequencing Center for Infectious Disease"/>
            <person name="Wu L."/>
            <person name="Ma J."/>
        </authorList>
    </citation>
    <scope>NUCLEOTIDE SEQUENCE [LARGE SCALE GENOMIC DNA]</scope>
    <source>
        <strain evidence="3">JCM 1490</strain>
    </source>
</reference>
<dbReference type="Pfam" id="PF13468">
    <property type="entry name" value="Glyoxalase_3"/>
    <property type="match status" value="1"/>
</dbReference>
<dbReference type="Gene3D" id="3.10.180.10">
    <property type="entry name" value="2,3-Dihydroxybiphenyl 1,2-Dioxygenase, domain 1"/>
    <property type="match status" value="1"/>
</dbReference>
<dbReference type="Proteomes" id="UP001596455">
    <property type="component" value="Unassembled WGS sequence"/>
</dbReference>
<evidence type="ECO:0000313" key="3">
    <source>
        <dbReference type="Proteomes" id="UP001596455"/>
    </source>
</evidence>
<dbReference type="PANTHER" id="PTHR40265:SF1">
    <property type="entry name" value="GLYOXALASE-LIKE DOMAIN-CONTAINING PROTEIN"/>
    <property type="match status" value="1"/>
</dbReference>
<comment type="caution">
    <text evidence="2">The sequence shown here is derived from an EMBL/GenBank/DDBJ whole genome shotgun (WGS) entry which is preliminary data.</text>
</comment>
<accession>A0ABW2Q5X5</accession>
<evidence type="ECO:0000259" key="1">
    <source>
        <dbReference type="Pfam" id="PF13468"/>
    </source>
</evidence>
<evidence type="ECO:0000313" key="2">
    <source>
        <dbReference type="EMBL" id="MFC7404601.1"/>
    </source>
</evidence>
<dbReference type="RefSeq" id="WP_382392151.1">
    <property type="nucleotide sequence ID" value="NZ_JBHTCQ010000001.1"/>
</dbReference>
<feature type="domain" description="Glyoxalase-like" evidence="1">
    <location>
        <begin position="9"/>
        <end position="182"/>
    </location>
</feature>
<proteinExistence type="predicted"/>
<dbReference type="PANTHER" id="PTHR40265">
    <property type="entry name" value="BLL2707 PROTEIN"/>
    <property type="match status" value="1"/>
</dbReference>